<evidence type="ECO:0000256" key="1">
    <source>
        <dbReference type="ARBA" id="ARBA00004479"/>
    </source>
</evidence>
<feature type="signal peptide" evidence="8">
    <location>
        <begin position="1"/>
        <end position="21"/>
    </location>
</feature>
<dbReference type="RefSeq" id="XP_008607489.1">
    <property type="nucleotide sequence ID" value="XM_008609267.1"/>
</dbReference>
<dbReference type="GO" id="GO:0018279">
    <property type="term" value="P:protein N-linked glycosylation via asparagine"/>
    <property type="evidence" value="ECO:0007669"/>
    <property type="project" value="UniProtKB-UniRule"/>
</dbReference>
<dbReference type="InterPro" id="IPR055457">
    <property type="entry name" value="OST48_N"/>
</dbReference>
<evidence type="ECO:0000256" key="5">
    <source>
        <dbReference type="ARBA" id="ARBA00022824"/>
    </source>
</evidence>
<evidence type="ECO:0000259" key="9">
    <source>
        <dbReference type="Pfam" id="PF03345"/>
    </source>
</evidence>
<evidence type="ECO:0000256" key="8">
    <source>
        <dbReference type="RuleBase" id="RU361142"/>
    </source>
</evidence>
<feature type="chain" id="PRO_5005146982" description="Dolichyl-diphosphooligosaccharide--protein glycosyltransferase 48 kDa subunit" evidence="8">
    <location>
        <begin position="22"/>
        <end position="449"/>
    </location>
</feature>
<dbReference type="InterPro" id="IPR005013">
    <property type="entry name" value="DDOST_48_kDa_subunit"/>
</dbReference>
<accession>T0S305</accession>
<keyword evidence="6 8" id="KW-1133">Transmembrane helix</keyword>
<evidence type="ECO:0000256" key="4">
    <source>
        <dbReference type="ARBA" id="ARBA00022692"/>
    </source>
</evidence>
<gene>
    <name evidence="11" type="ORF">SDRG_03631</name>
</gene>
<dbReference type="InterPro" id="IPR055459">
    <property type="entry name" value="OST48_MD"/>
</dbReference>
<dbReference type="eggNOG" id="KOG2754">
    <property type="taxonomic scope" value="Eukaryota"/>
</dbReference>
<keyword evidence="4 8" id="KW-0812">Transmembrane</keyword>
<comment type="similarity">
    <text evidence="3 8">Belongs to the DDOST 48 kDa subunit family.</text>
</comment>
<comment type="subunit">
    <text evidence="8">Component of the oligosaccharyltransferase (OST) complex.</text>
</comment>
<organism evidence="11 12">
    <name type="scientific">Saprolegnia diclina (strain VS20)</name>
    <dbReference type="NCBI Taxonomy" id="1156394"/>
    <lineage>
        <taxon>Eukaryota</taxon>
        <taxon>Sar</taxon>
        <taxon>Stramenopiles</taxon>
        <taxon>Oomycota</taxon>
        <taxon>Saprolegniomycetes</taxon>
        <taxon>Saprolegniales</taxon>
        <taxon>Saprolegniaceae</taxon>
        <taxon>Saprolegnia</taxon>
    </lineage>
</organism>
<dbReference type="STRING" id="1156394.T0S305"/>
<dbReference type="Pfam" id="PF23358">
    <property type="entry name" value="OST48_MD"/>
    <property type="match status" value="1"/>
</dbReference>
<dbReference type="Proteomes" id="UP000030762">
    <property type="component" value="Unassembled WGS sequence"/>
</dbReference>
<keyword evidence="12" id="KW-1185">Reference proteome</keyword>
<protein>
    <recommendedName>
        <fullName evidence="8">Dolichyl-diphosphooligosaccharide--protein glycosyltransferase 48 kDa subunit</fullName>
        <shortName evidence="8">Oligosaccharyl transferase 48 kDa subunit</shortName>
    </recommendedName>
</protein>
<reference evidence="11 12" key="1">
    <citation type="submission" date="2012-04" db="EMBL/GenBank/DDBJ databases">
        <title>The Genome Sequence of Saprolegnia declina VS20.</title>
        <authorList>
            <consortium name="The Broad Institute Genome Sequencing Platform"/>
            <person name="Russ C."/>
            <person name="Nusbaum C."/>
            <person name="Tyler B."/>
            <person name="van West P."/>
            <person name="Dieguez-Uribeondo J."/>
            <person name="de Bruijn I."/>
            <person name="Tripathy S."/>
            <person name="Jiang R."/>
            <person name="Young S.K."/>
            <person name="Zeng Q."/>
            <person name="Gargeya S."/>
            <person name="Fitzgerald M."/>
            <person name="Haas B."/>
            <person name="Abouelleil A."/>
            <person name="Alvarado L."/>
            <person name="Arachchi H.M."/>
            <person name="Berlin A."/>
            <person name="Chapman S.B."/>
            <person name="Goldberg J."/>
            <person name="Griggs A."/>
            <person name="Gujja S."/>
            <person name="Hansen M."/>
            <person name="Howarth C."/>
            <person name="Imamovic A."/>
            <person name="Larimer J."/>
            <person name="McCowen C."/>
            <person name="Montmayeur A."/>
            <person name="Murphy C."/>
            <person name="Neiman D."/>
            <person name="Pearson M."/>
            <person name="Priest M."/>
            <person name="Roberts A."/>
            <person name="Saif S."/>
            <person name="Shea T."/>
            <person name="Sisk P."/>
            <person name="Sykes S."/>
            <person name="Wortman J."/>
            <person name="Nusbaum C."/>
            <person name="Birren B."/>
        </authorList>
    </citation>
    <scope>NUCLEOTIDE SEQUENCE [LARGE SCALE GENOMIC DNA]</scope>
    <source>
        <strain evidence="11 12">VS20</strain>
    </source>
</reference>
<evidence type="ECO:0000256" key="3">
    <source>
        <dbReference type="ARBA" id="ARBA00008743"/>
    </source>
</evidence>
<dbReference type="PANTHER" id="PTHR10830:SF0">
    <property type="entry name" value="DOLICHYL-DIPHOSPHOOLIGOSACCHARIDE--PROTEIN GLYCOSYLTRANSFERASE 48 KDA SUBUNIT"/>
    <property type="match status" value="1"/>
</dbReference>
<evidence type="ECO:0000256" key="7">
    <source>
        <dbReference type="ARBA" id="ARBA00023136"/>
    </source>
</evidence>
<evidence type="ECO:0000313" key="12">
    <source>
        <dbReference type="Proteomes" id="UP000030762"/>
    </source>
</evidence>
<dbReference type="OMA" id="AHDEYPR"/>
<evidence type="ECO:0000259" key="10">
    <source>
        <dbReference type="Pfam" id="PF23358"/>
    </source>
</evidence>
<dbReference type="PANTHER" id="PTHR10830">
    <property type="entry name" value="DOLICHYL-DIPHOSPHOOLIGOSACCHARIDE--PROTEIN GLYCOSYLTRANSFERASE 48 KDA SUBUNIT"/>
    <property type="match status" value="1"/>
</dbReference>
<dbReference type="EMBL" id="JH767139">
    <property type="protein sequence ID" value="EQC39428.1"/>
    <property type="molecule type" value="Genomic_DNA"/>
</dbReference>
<feature type="domain" description="OST48 middle" evidence="10">
    <location>
        <begin position="318"/>
        <end position="445"/>
    </location>
</feature>
<keyword evidence="7 8" id="KW-0472">Membrane</keyword>
<keyword evidence="5 8" id="KW-0256">Endoplasmic reticulum</keyword>
<dbReference type="UniPathway" id="UPA00378"/>
<feature type="transmembrane region" description="Helical" evidence="8">
    <location>
        <begin position="425"/>
        <end position="446"/>
    </location>
</feature>
<dbReference type="InParanoid" id="T0S305"/>
<dbReference type="GO" id="GO:0008250">
    <property type="term" value="C:oligosaccharyltransferase complex"/>
    <property type="evidence" value="ECO:0007669"/>
    <property type="project" value="TreeGrafter"/>
</dbReference>
<dbReference type="VEuPathDB" id="FungiDB:SDRG_03631"/>
<evidence type="ECO:0000313" key="11">
    <source>
        <dbReference type="EMBL" id="EQC39428.1"/>
    </source>
</evidence>
<name>T0S305_SAPDV</name>
<evidence type="ECO:0000256" key="2">
    <source>
        <dbReference type="ARBA" id="ARBA00004922"/>
    </source>
</evidence>
<dbReference type="AlphaFoldDB" id="T0S305"/>
<sequence>MSSRQVLILAMVAALLSVAMAARTAVFLDEAETPETTEASAFLAQLSARGHELSYFNEKSAGFALKKYGDALYDNVVILSPTLKTLGATTLGKDALLTFVEDGGNVIVGGSIRLSKMLRQFALESGVEFEKKGTIVMDHVHHLADPADTYHSLIATTKWIDSSIVVSDKVLKAKKPIVYNGIGMTLEPSNILGFTVLSAEPTAYSAAPTKEIRESHEVVIGSNVGLVTAIQARNNARLIFTGSLDIFSNAYVTSDTYGNGAFVAAVSAWGLGERGVLRVSNVHHARKDGSLPDKMLNEVERPDQPLTLYPDAEVARDSLVYRIKDNLTYSFDVAELKHGAWAPFAADDVQLEFVMLDPHVRKTMTHNGDGRFSVTFTAPDVYGIFQFRVMYRRIGFSTLHFTTQVSLRPYKHDEYERFIPAAFPYYASAFSMMAGVLVFSVVFLYGSDK</sequence>
<dbReference type="FunCoup" id="T0S305">
    <property type="interactions" value="486"/>
</dbReference>
<dbReference type="Pfam" id="PF03345">
    <property type="entry name" value="OST48_N"/>
    <property type="match status" value="1"/>
</dbReference>
<comment type="subcellular location">
    <subcellularLocation>
        <location evidence="8">Endoplasmic reticulum membrane</location>
        <topology evidence="8">Single-pass type I membrane protein</topology>
    </subcellularLocation>
    <subcellularLocation>
        <location evidence="1">Membrane</location>
        <topology evidence="1">Single-pass type I membrane protein</topology>
    </subcellularLocation>
</comment>
<comment type="function">
    <text evidence="8">Subunit of the oligosaccharyl transferase (OST) complex that catalyzes the initial transfer of a defined glycan (Glc(3)Man(9)GlcNAc(2) in eukaryotes) from the lipid carrier dolichol-pyrophosphate to an asparagine residue within an Asn-X-Ser/Thr consensus motif in nascent polypeptide chains, the first step in protein N-glycosylation. N-glycosylation occurs cotranslationally and the complex associates with the Sec61 complex at the channel-forming translocon complex that mediates protein translocation across the endoplasmic reticulum (ER).</text>
</comment>
<dbReference type="OrthoDB" id="29105at2759"/>
<comment type="pathway">
    <text evidence="2 8">Protein modification; protein glycosylation.</text>
</comment>
<dbReference type="GeneID" id="19944358"/>
<keyword evidence="8" id="KW-0732">Signal</keyword>
<proteinExistence type="inferred from homology"/>
<evidence type="ECO:0000256" key="6">
    <source>
        <dbReference type="ARBA" id="ARBA00022989"/>
    </source>
</evidence>
<feature type="domain" description="OST48 N-terminal" evidence="9">
    <location>
        <begin position="23"/>
        <end position="269"/>
    </location>
</feature>